<organism evidence="8 9">
    <name type="scientific">Candidatus Aquarickettsia rohweri</name>
    <dbReference type="NCBI Taxonomy" id="2602574"/>
    <lineage>
        <taxon>Bacteria</taxon>
        <taxon>Pseudomonadati</taxon>
        <taxon>Pseudomonadota</taxon>
        <taxon>Alphaproteobacteria</taxon>
        <taxon>Rickettsiales</taxon>
        <taxon>Candidatus Midichloriaceae</taxon>
        <taxon>Candidatus Aquarickettsia</taxon>
    </lineage>
</organism>
<dbReference type="EMBL" id="RXFM01000016">
    <property type="protein sequence ID" value="RST70082.1"/>
    <property type="molecule type" value="Genomic_DNA"/>
</dbReference>
<evidence type="ECO:0000259" key="7">
    <source>
        <dbReference type="Pfam" id="PF16198"/>
    </source>
</evidence>
<dbReference type="GO" id="GO:0160148">
    <property type="term" value="F:tRNA pseudouridine(55) synthase activity"/>
    <property type="evidence" value="ECO:0007669"/>
    <property type="project" value="UniProtKB-EC"/>
</dbReference>
<dbReference type="GO" id="GO:0003723">
    <property type="term" value="F:RNA binding"/>
    <property type="evidence" value="ECO:0007669"/>
    <property type="project" value="InterPro"/>
</dbReference>
<dbReference type="Gene3D" id="3.30.2350.10">
    <property type="entry name" value="Pseudouridine synthase"/>
    <property type="match status" value="1"/>
</dbReference>
<comment type="catalytic activity">
    <reaction evidence="1 5">
        <text>uridine(55) in tRNA = pseudouridine(55) in tRNA</text>
        <dbReference type="Rhea" id="RHEA:42532"/>
        <dbReference type="Rhea" id="RHEA-COMP:10101"/>
        <dbReference type="Rhea" id="RHEA-COMP:10102"/>
        <dbReference type="ChEBI" id="CHEBI:65314"/>
        <dbReference type="ChEBI" id="CHEBI:65315"/>
        <dbReference type="EC" id="5.4.99.25"/>
    </reaction>
</comment>
<dbReference type="InterPro" id="IPR020103">
    <property type="entry name" value="PsdUridine_synth_cat_dom_sf"/>
</dbReference>
<dbReference type="SUPFAM" id="SSF55120">
    <property type="entry name" value="Pseudouridine synthase"/>
    <property type="match status" value="1"/>
</dbReference>
<dbReference type="OrthoDB" id="9802309at2"/>
<dbReference type="CDD" id="cd02573">
    <property type="entry name" value="PseudoU_synth_EcTruB"/>
    <property type="match status" value="1"/>
</dbReference>
<dbReference type="Proteomes" id="UP000279470">
    <property type="component" value="Unassembled WGS sequence"/>
</dbReference>
<dbReference type="Pfam" id="PF01509">
    <property type="entry name" value="TruB_N"/>
    <property type="match status" value="1"/>
</dbReference>
<dbReference type="PANTHER" id="PTHR13767">
    <property type="entry name" value="TRNA-PSEUDOURIDINE SYNTHASE"/>
    <property type="match status" value="1"/>
</dbReference>
<name>A0A429XSU3_9RICK</name>
<dbReference type="InterPro" id="IPR032819">
    <property type="entry name" value="TruB_C"/>
</dbReference>
<comment type="function">
    <text evidence="5">Responsible for synthesis of pseudouridine from uracil-55 in the psi GC loop of transfer RNAs.</text>
</comment>
<evidence type="ECO:0000256" key="1">
    <source>
        <dbReference type="ARBA" id="ARBA00000385"/>
    </source>
</evidence>
<evidence type="ECO:0000256" key="3">
    <source>
        <dbReference type="ARBA" id="ARBA00022694"/>
    </source>
</evidence>
<keyword evidence="4 5" id="KW-0413">Isomerase</keyword>
<dbReference type="HAMAP" id="MF_01080">
    <property type="entry name" value="TruB_bact"/>
    <property type="match status" value="1"/>
</dbReference>
<evidence type="ECO:0000313" key="9">
    <source>
        <dbReference type="Proteomes" id="UP000279470"/>
    </source>
</evidence>
<evidence type="ECO:0000256" key="2">
    <source>
        <dbReference type="ARBA" id="ARBA00005642"/>
    </source>
</evidence>
<accession>A0A429XSU3</accession>
<feature type="domain" description="tRNA pseudouridylate synthase B C-terminal" evidence="7">
    <location>
        <begin position="170"/>
        <end position="232"/>
    </location>
</feature>
<reference evidence="9" key="1">
    <citation type="submission" date="2018-11" db="EMBL/GenBank/DDBJ databases">
        <title>Phylogenetic, genomic, and biogeographic characterization of a novel and ubiquitous marine invertebrate-associated Rickettsiales parasite, Candidatus Marinoinvertebrata rohwerii, gen. nov., sp. nov.</title>
        <authorList>
            <person name="Klinges J.G."/>
            <person name="Rosales S.M."/>
            <person name="Mcminds R."/>
            <person name="Shaver E.C."/>
            <person name="Shantz A."/>
            <person name="Peters E.C."/>
            <person name="Burkepile D.E."/>
            <person name="Silliman B.R."/>
            <person name="Vega Thurber R.L."/>
        </authorList>
    </citation>
    <scope>NUCLEOTIDE SEQUENCE [LARGE SCALE GENOMIC DNA]</scope>
    <source>
        <strain evidence="9">a_cerv_44</strain>
    </source>
</reference>
<evidence type="ECO:0000313" key="8">
    <source>
        <dbReference type="EMBL" id="RST70082.1"/>
    </source>
</evidence>
<dbReference type="Pfam" id="PF16198">
    <property type="entry name" value="TruB_C_2"/>
    <property type="match status" value="1"/>
</dbReference>
<comment type="similarity">
    <text evidence="2 5">Belongs to the pseudouridine synthase TruB family. Type 1 subfamily.</text>
</comment>
<dbReference type="RefSeq" id="WP_126044457.1">
    <property type="nucleotide sequence ID" value="NZ_RXFM01000016.1"/>
</dbReference>
<sequence>MNGWLLIDKPIGVTSFQTINKFKKLLSVKVGHCGTLDPFASGFLLVALGKATRLVEYAMNFEKNYTFSVKWCISTDSGDLTGNIIEKCDLIPTKNQILDKLVDFIGEIDQVPPVYSAVKVNGKRAYEYARKGEKIFLKSRKVHLKRFKLVSHEGDVSKFNITTSKGFYVRSLAVDFAKSLNTLANVIMLRRNLSDIFQNLKMIENEKIKDFLHKDQLYDYIEPRILPLDYVLDDIPVCNLDEGEVIKLKNGVAVFYNLSLKDNSKIVVKFDDDLVALCVYRDNYIKPLKVF</sequence>
<dbReference type="GO" id="GO:0031119">
    <property type="term" value="P:tRNA pseudouridine synthesis"/>
    <property type="evidence" value="ECO:0007669"/>
    <property type="project" value="UniProtKB-UniRule"/>
</dbReference>
<dbReference type="EC" id="5.4.99.25" evidence="5"/>
<dbReference type="AlphaFoldDB" id="A0A429XSU3"/>
<evidence type="ECO:0000256" key="5">
    <source>
        <dbReference type="HAMAP-Rule" id="MF_01080"/>
    </source>
</evidence>
<dbReference type="InterPro" id="IPR002501">
    <property type="entry name" value="PsdUridine_synth_N"/>
</dbReference>
<evidence type="ECO:0000256" key="4">
    <source>
        <dbReference type="ARBA" id="ARBA00023235"/>
    </source>
</evidence>
<feature type="domain" description="Pseudouridine synthase II N-terminal" evidence="6">
    <location>
        <begin position="27"/>
        <end position="169"/>
    </location>
</feature>
<feature type="active site" description="Nucleophile" evidence="5">
    <location>
        <position position="37"/>
    </location>
</feature>
<keyword evidence="9" id="KW-1185">Reference proteome</keyword>
<proteinExistence type="inferred from homology"/>
<dbReference type="NCBIfam" id="TIGR00431">
    <property type="entry name" value="TruB"/>
    <property type="match status" value="1"/>
</dbReference>
<keyword evidence="3 5" id="KW-0819">tRNA processing</keyword>
<dbReference type="PANTHER" id="PTHR13767:SF2">
    <property type="entry name" value="PSEUDOURIDYLATE SYNTHASE TRUB1"/>
    <property type="match status" value="1"/>
</dbReference>
<gene>
    <name evidence="5 8" type="primary">truB</name>
    <name evidence="8" type="ORF">EIC27_01840</name>
</gene>
<evidence type="ECO:0000259" key="6">
    <source>
        <dbReference type="Pfam" id="PF01509"/>
    </source>
</evidence>
<protein>
    <recommendedName>
        <fullName evidence="5">tRNA pseudouridine synthase B</fullName>
        <ecNumber evidence="5">5.4.99.25</ecNumber>
    </recommendedName>
    <alternativeName>
        <fullName evidence="5">tRNA pseudouridine(55) synthase</fullName>
        <shortName evidence="5">Psi55 synthase</shortName>
    </alternativeName>
    <alternativeName>
        <fullName evidence="5">tRNA pseudouridylate synthase</fullName>
    </alternativeName>
    <alternativeName>
        <fullName evidence="5">tRNA-uridine isomerase</fullName>
    </alternativeName>
</protein>
<dbReference type="GO" id="GO:1990481">
    <property type="term" value="P:mRNA pseudouridine synthesis"/>
    <property type="evidence" value="ECO:0007669"/>
    <property type="project" value="TreeGrafter"/>
</dbReference>
<dbReference type="InterPro" id="IPR014780">
    <property type="entry name" value="tRNA_psdUridine_synth_TruB"/>
</dbReference>
<comment type="caution">
    <text evidence="8">The sequence shown here is derived from an EMBL/GenBank/DDBJ whole genome shotgun (WGS) entry which is preliminary data.</text>
</comment>